<proteinExistence type="predicted"/>
<name>A0A812PM47_SYMPI</name>
<protein>
    <submittedName>
        <fullName evidence="1">Uncharacterized protein</fullName>
    </submittedName>
</protein>
<reference evidence="1" key="1">
    <citation type="submission" date="2021-02" db="EMBL/GenBank/DDBJ databases">
        <authorList>
            <person name="Dougan E. K."/>
            <person name="Rhodes N."/>
            <person name="Thang M."/>
            <person name="Chan C."/>
        </authorList>
    </citation>
    <scope>NUCLEOTIDE SEQUENCE</scope>
</reference>
<dbReference type="AlphaFoldDB" id="A0A812PM47"/>
<feature type="non-terminal residue" evidence="1">
    <location>
        <position position="1"/>
    </location>
</feature>
<evidence type="ECO:0000313" key="1">
    <source>
        <dbReference type="EMBL" id="CAE7348711.1"/>
    </source>
</evidence>
<dbReference type="EMBL" id="CAJNIZ010013420">
    <property type="protein sequence ID" value="CAE7348711.1"/>
    <property type="molecule type" value="Genomic_DNA"/>
</dbReference>
<comment type="caution">
    <text evidence="1">The sequence shown here is derived from an EMBL/GenBank/DDBJ whole genome shotgun (WGS) entry which is preliminary data.</text>
</comment>
<feature type="non-terminal residue" evidence="1">
    <location>
        <position position="62"/>
    </location>
</feature>
<gene>
    <name evidence="1" type="ORF">SPIL2461_LOCUS8276</name>
</gene>
<evidence type="ECO:0000313" key="2">
    <source>
        <dbReference type="Proteomes" id="UP000649617"/>
    </source>
</evidence>
<dbReference type="Proteomes" id="UP000649617">
    <property type="component" value="Unassembled WGS sequence"/>
</dbReference>
<organism evidence="1 2">
    <name type="scientific">Symbiodinium pilosum</name>
    <name type="common">Dinoflagellate</name>
    <dbReference type="NCBI Taxonomy" id="2952"/>
    <lineage>
        <taxon>Eukaryota</taxon>
        <taxon>Sar</taxon>
        <taxon>Alveolata</taxon>
        <taxon>Dinophyceae</taxon>
        <taxon>Suessiales</taxon>
        <taxon>Symbiodiniaceae</taxon>
        <taxon>Symbiodinium</taxon>
    </lineage>
</organism>
<sequence length="62" mass="7024">QSSHFPTNPRIRASWVCCKVTSVPSMHSPSRPKVSWRPGTRRVRSMFGTSPLLLRYLRGRGG</sequence>
<accession>A0A812PM47</accession>
<keyword evidence="2" id="KW-1185">Reference proteome</keyword>